<keyword evidence="7" id="KW-0325">Glycoprotein</keyword>
<dbReference type="SUPFAM" id="SSF53850">
    <property type="entry name" value="Periplasmic binding protein-like II"/>
    <property type="match status" value="2"/>
</dbReference>
<evidence type="ECO:0000313" key="9">
    <source>
        <dbReference type="EMBL" id="KAF7271227.1"/>
    </source>
</evidence>
<keyword evidence="4 8" id="KW-1133">Transmembrane helix</keyword>
<comment type="subcellular location">
    <subcellularLocation>
        <location evidence="1">Cell membrane</location>
        <topology evidence="1">Multi-pass membrane protein</topology>
    </subcellularLocation>
</comment>
<keyword evidence="5 8" id="KW-0472">Membrane</keyword>
<name>A0A834ICB6_RHYFE</name>
<dbReference type="EMBL" id="JAACXV010013997">
    <property type="protein sequence ID" value="KAF7271227.1"/>
    <property type="molecule type" value="Genomic_DNA"/>
</dbReference>
<feature type="transmembrane region" description="Helical" evidence="8">
    <location>
        <begin position="1112"/>
        <end position="1130"/>
    </location>
</feature>
<keyword evidence="3 8" id="KW-0812">Transmembrane</keyword>
<sequence length="1348" mass="158783">MFNIAIRDLNLFYCAYILIDCLIKFVFEIGGAISVDQLIKSDLPLYTEATWMELINEQYRVRFTNMSHYDQENRLLNFSPGGAHFLPKYWIDIFLRNKTANGKTYSQYYYVLKEPLLGISTLTYLAKKNSPYRSIFPELSVRRLDFGLDLGFGQGFGKLQNAREPVVLSLDGNHKFCAVINFNITQGNFVIDEWLLKQYIRTAIEIYNDTSSLFSSSFDFIHAFVFLNHLEDILKICKIIFDGPKLGLESKKFHFLIKNAFHSTEIASLMKRLWEEYQILNFLIVVKHRQGYLEILSYNPFLRQVSNYTTLTMLDESALFVNKLKNLNGYQIRIKMFRMEGLVEMDGDSCSSGADCDTMKYFFQFLNASTKIIAFGKSISKKDYFEFAANDIASGKADILFNTLVAFPRLQKYTTLTFRQALIEFVLPKQTEHLLGLSTLSYLVRKNSPYRTVFPELIVRRLDFGLDLEFGKNFGKLQNTREPTVLTLFHFRWIFLLLVLENNKFMEYFLRLKIPDKKHHAIVNVNFATSNEFIDKLIAEKYLNGTFELYNDPIKSSKEDYQFANVFVFVKTLDNINNVTEIFLKNQMQGHGDRNFHYLVQNLLTNKTRSFKKFLKLFWIKHQILNYVLISRNLQIFSYQPYRDQIIKYTNKELTEGLLFPNKLRNLYGYKLKIQMFYVDDTLLPKENGDCSGVDCDTIKYIFKYLNASYDILPYENNVTFGHYFTAGIHNIKIERSDMLANSVTLFPEHLPYSTSPFRQMQMVIVLPKAPEIPIFGNIFHVYNTEIWVCWGFLKLLFSISFYLFKKYMHVNTYGVRIFLILYFLYSIEFTNSFQGSIITALTTPKYRKNIDTLEELIQSGIPIYSEHTFIKYMAEKYKKHFRMMHYNEEEDRLSNLTLDGAYLVPDYWVDLLMRKRTQDGKPYSEIYHVVKERVSGHGVVTFLVRNKSPYREIFRQLSVKRLDFGLDLNFGKTKPFFTKSKEATIITLEHIKGALMLLYFGLGYDTFLLEKNGDCSGIDCENMKYFFQYLNATYRKIPHAPNTLNRFDFEYAMDSLIADKTDILFNSLIVFPRYVPYCSFIYRQAHMEIVVPSAPAIPIFANIFQVYTKDIWFCWVFLKLIFSIFLYLFKKMIPFPRYGVHIILILYFVYTIEFTNSFQGFIITALTTPKYKKNIDTLDELMQNDIPIYTERSFLEYITESYRDHFYYMHHSEQEDNLRNLKFGAAYMVPEFWLNLLLKNKTRSGIYYSQYYHVVREKLSGAAPLTYLVRNKSPYRSVLGDLSVRRLDFGLDLEFGKTKPFIKKSKSPVILTLRHFWGAQILFEFGMGCALLIFILEILYSKYFVRN</sequence>
<keyword evidence="2" id="KW-1003">Cell membrane</keyword>
<accession>A0A834ICB6</accession>
<comment type="caution">
    <text evidence="9">The sequence shown here is derived from an EMBL/GenBank/DDBJ whole genome shotgun (WGS) entry which is preliminary data.</text>
</comment>
<dbReference type="GO" id="GO:0005886">
    <property type="term" value="C:plasma membrane"/>
    <property type="evidence" value="ECO:0007669"/>
    <property type="project" value="UniProtKB-SubCell"/>
</dbReference>
<evidence type="ECO:0000256" key="8">
    <source>
        <dbReference type="SAM" id="Phobius"/>
    </source>
</evidence>
<dbReference type="InterPro" id="IPR052192">
    <property type="entry name" value="Insect_Ionotropic_Sensory_Rcpt"/>
</dbReference>
<keyword evidence="6" id="KW-0675">Receptor</keyword>
<protein>
    <recommendedName>
        <fullName evidence="11">Ionotropic receptor</fullName>
    </recommendedName>
</protein>
<evidence type="ECO:0000256" key="1">
    <source>
        <dbReference type="ARBA" id="ARBA00004651"/>
    </source>
</evidence>
<organism evidence="9 10">
    <name type="scientific">Rhynchophorus ferrugineus</name>
    <name type="common">Red palm weevil</name>
    <name type="synonym">Curculio ferrugineus</name>
    <dbReference type="NCBI Taxonomy" id="354439"/>
    <lineage>
        <taxon>Eukaryota</taxon>
        <taxon>Metazoa</taxon>
        <taxon>Ecdysozoa</taxon>
        <taxon>Arthropoda</taxon>
        <taxon>Hexapoda</taxon>
        <taxon>Insecta</taxon>
        <taxon>Pterygota</taxon>
        <taxon>Neoptera</taxon>
        <taxon>Endopterygota</taxon>
        <taxon>Coleoptera</taxon>
        <taxon>Polyphaga</taxon>
        <taxon>Cucujiformia</taxon>
        <taxon>Curculionidae</taxon>
        <taxon>Dryophthorinae</taxon>
        <taxon>Rhynchophorus</taxon>
    </lineage>
</organism>
<evidence type="ECO:0000256" key="3">
    <source>
        <dbReference type="ARBA" id="ARBA00022692"/>
    </source>
</evidence>
<dbReference type="OrthoDB" id="6819047at2759"/>
<evidence type="ECO:0000256" key="4">
    <source>
        <dbReference type="ARBA" id="ARBA00022989"/>
    </source>
</evidence>
<keyword evidence="10" id="KW-1185">Reference proteome</keyword>
<evidence type="ECO:0000313" key="10">
    <source>
        <dbReference type="Proteomes" id="UP000625711"/>
    </source>
</evidence>
<gene>
    <name evidence="9" type="ORF">GWI33_015856</name>
</gene>
<dbReference type="PANTHER" id="PTHR42643">
    <property type="entry name" value="IONOTROPIC RECEPTOR 20A-RELATED"/>
    <property type="match status" value="1"/>
</dbReference>
<evidence type="ECO:0000256" key="6">
    <source>
        <dbReference type="ARBA" id="ARBA00023170"/>
    </source>
</evidence>
<evidence type="ECO:0000256" key="5">
    <source>
        <dbReference type="ARBA" id="ARBA00023136"/>
    </source>
</evidence>
<evidence type="ECO:0000256" key="2">
    <source>
        <dbReference type="ARBA" id="ARBA00022475"/>
    </source>
</evidence>
<feature type="transmembrane region" description="Helical" evidence="8">
    <location>
        <begin position="787"/>
        <end position="805"/>
    </location>
</feature>
<evidence type="ECO:0000256" key="7">
    <source>
        <dbReference type="ARBA" id="ARBA00023180"/>
    </source>
</evidence>
<evidence type="ECO:0008006" key="11">
    <source>
        <dbReference type="Google" id="ProtNLM"/>
    </source>
</evidence>
<feature type="transmembrane region" description="Helical" evidence="8">
    <location>
        <begin position="1322"/>
        <end position="1341"/>
    </location>
</feature>
<proteinExistence type="predicted"/>
<reference evidence="9" key="1">
    <citation type="submission" date="2020-08" db="EMBL/GenBank/DDBJ databases">
        <title>Genome sequencing and assembly of the red palm weevil Rhynchophorus ferrugineus.</title>
        <authorList>
            <person name="Dias G.B."/>
            <person name="Bergman C.M."/>
            <person name="Manee M."/>
        </authorList>
    </citation>
    <scope>NUCLEOTIDE SEQUENCE</scope>
    <source>
        <strain evidence="9">AA-2017</strain>
        <tissue evidence="9">Whole larva</tissue>
    </source>
</reference>
<dbReference type="PANTHER" id="PTHR42643:SF39">
    <property type="entry name" value="IONOTROPIC RECEPTOR 56A-RELATED"/>
    <property type="match status" value="1"/>
</dbReference>
<dbReference type="Proteomes" id="UP000625711">
    <property type="component" value="Unassembled WGS sequence"/>
</dbReference>